<reference evidence="1 2" key="1">
    <citation type="journal article" date="2013" name="BMC Genomics">
        <title>Comparative genomics of Campylobacter concisus isolates reveals genetic diversity and provides insights into disease association.</title>
        <authorList>
            <person name="Deshpande N.P."/>
            <person name="Kaakoush N.O."/>
            <person name="Wilkins M.R."/>
            <person name="Mitchell H.M."/>
        </authorList>
    </citation>
    <scope>NUCLEOTIDE SEQUENCE [LARGE SCALE GENOMIC DNA]</scope>
    <source>
        <strain evidence="1 2">UNSW3</strain>
    </source>
</reference>
<accession>U2EWB6</accession>
<proteinExistence type="predicted"/>
<gene>
    <name evidence="1" type="ORF">UNSW3_1435</name>
</gene>
<dbReference type="Proteomes" id="UP000016636">
    <property type="component" value="Unassembled WGS sequence"/>
</dbReference>
<comment type="caution">
    <text evidence="1">The sequence shown here is derived from an EMBL/GenBank/DDBJ whole genome shotgun (WGS) entry which is preliminary data.</text>
</comment>
<evidence type="ECO:0000313" key="1">
    <source>
        <dbReference type="EMBL" id="ERJ21945.1"/>
    </source>
</evidence>
<organism evidence="1 2">
    <name type="scientific">Campylobacter concisus UNSW3</name>
    <dbReference type="NCBI Taxonomy" id="1242966"/>
    <lineage>
        <taxon>Bacteria</taxon>
        <taxon>Pseudomonadati</taxon>
        <taxon>Campylobacterota</taxon>
        <taxon>Epsilonproteobacteria</taxon>
        <taxon>Campylobacterales</taxon>
        <taxon>Campylobacteraceae</taxon>
        <taxon>Campylobacter</taxon>
    </lineage>
</organism>
<evidence type="ECO:0000313" key="2">
    <source>
        <dbReference type="Proteomes" id="UP000016636"/>
    </source>
</evidence>
<dbReference type="AlphaFoldDB" id="U2EWB6"/>
<dbReference type="PATRIC" id="fig|1242966.3.peg.1321"/>
<dbReference type="EMBL" id="ANNE01000012">
    <property type="protein sequence ID" value="ERJ21945.1"/>
    <property type="molecule type" value="Genomic_DNA"/>
</dbReference>
<protein>
    <submittedName>
        <fullName evidence="1">Uncharacterized protein</fullName>
    </submittedName>
</protein>
<name>U2EWB6_9BACT</name>
<sequence length="39" mass="4546">MSLVQNLEQNSITQIAIVTLNLLERASKSYRLRWLEVTN</sequence>